<name>A0A653A2X2_UNCDX</name>
<sequence length="92" mass="10759">MSDYLGCKYSSSRFVKYFHTFISERHWQISPIWYLTLSVQSKAVFTKVSIFSLKIGEHCRFWCFHEISDPADGDHLEESTNPVSGDKKAFCR</sequence>
<accession>A0A653A2X2</accession>
<dbReference type="EMBL" id="UPXX01000013">
    <property type="protein sequence ID" value="VBB42002.1"/>
    <property type="molecule type" value="Genomic_DNA"/>
</dbReference>
<protein>
    <submittedName>
        <fullName evidence="2">Uncharacterized protein</fullName>
    </submittedName>
</protein>
<feature type="region of interest" description="Disordered" evidence="1">
    <location>
        <begin position="71"/>
        <end position="92"/>
    </location>
</feature>
<evidence type="ECO:0000313" key="2">
    <source>
        <dbReference type="EMBL" id="VBB42002.1"/>
    </source>
</evidence>
<evidence type="ECO:0000256" key="1">
    <source>
        <dbReference type="SAM" id="MobiDB-lite"/>
    </source>
</evidence>
<gene>
    <name evidence="2" type="ORF">TRIP_B200142</name>
</gene>
<reference evidence="2" key="1">
    <citation type="submission" date="2018-07" db="EMBL/GenBank/DDBJ databases">
        <authorList>
            <consortium name="Genoscope - CEA"/>
            <person name="William W."/>
        </authorList>
    </citation>
    <scope>NUCLEOTIDE SEQUENCE</scope>
    <source>
        <strain evidence="2">IK1</strain>
    </source>
</reference>
<proteinExistence type="predicted"/>
<organism evidence="2">
    <name type="scientific">Uncultured Desulfatiglans sp</name>
    <dbReference type="NCBI Taxonomy" id="1748965"/>
    <lineage>
        <taxon>Bacteria</taxon>
        <taxon>Pseudomonadati</taxon>
        <taxon>Thermodesulfobacteriota</taxon>
        <taxon>Desulfobacteria</taxon>
        <taxon>Desulfatiglandales</taxon>
        <taxon>Desulfatiglandaceae</taxon>
        <taxon>Desulfatiglans</taxon>
        <taxon>environmental samples</taxon>
    </lineage>
</organism>
<dbReference type="AlphaFoldDB" id="A0A653A2X2"/>